<feature type="compositionally biased region" description="Basic and acidic residues" evidence="1">
    <location>
        <begin position="128"/>
        <end position="142"/>
    </location>
</feature>
<evidence type="ECO:0000313" key="3">
    <source>
        <dbReference type="Proteomes" id="UP001519307"/>
    </source>
</evidence>
<name>A0ABS4KUM1_9CLOT</name>
<gene>
    <name evidence="2" type="ORF">J2Z42_002419</name>
</gene>
<dbReference type="Pfam" id="PF09579">
    <property type="entry name" value="Spore_YtfJ"/>
    <property type="match status" value="1"/>
</dbReference>
<evidence type="ECO:0000313" key="2">
    <source>
        <dbReference type="EMBL" id="MBP2033712.1"/>
    </source>
</evidence>
<proteinExistence type="predicted"/>
<dbReference type="EMBL" id="JAGGLM010000019">
    <property type="protein sequence ID" value="MBP2033712.1"/>
    <property type="molecule type" value="Genomic_DNA"/>
</dbReference>
<dbReference type="RefSeq" id="WP_209702970.1">
    <property type="nucleotide sequence ID" value="NZ_JAGGLM010000019.1"/>
</dbReference>
<dbReference type="Proteomes" id="UP001519307">
    <property type="component" value="Unassembled WGS sequence"/>
</dbReference>
<comment type="caution">
    <text evidence="2">The sequence shown here is derived from an EMBL/GenBank/DDBJ whole genome shotgun (WGS) entry which is preliminary data.</text>
</comment>
<reference evidence="2 3" key="1">
    <citation type="submission" date="2021-03" db="EMBL/GenBank/DDBJ databases">
        <title>Genomic Encyclopedia of Type Strains, Phase IV (KMG-IV): sequencing the most valuable type-strain genomes for metagenomic binning, comparative biology and taxonomic classification.</title>
        <authorList>
            <person name="Goeker M."/>
        </authorList>
    </citation>
    <scope>NUCLEOTIDE SEQUENCE [LARGE SCALE GENOMIC DNA]</scope>
    <source>
        <strain evidence="2 3">DSM 28783</strain>
    </source>
</reference>
<protein>
    <submittedName>
        <fullName evidence="2">Sporulation protein YtfJ</fullName>
    </submittedName>
</protein>
<dbReference type="PANTHER" id="PTHR39162:SF1">
    <property type="entry name" value="SPORULATION PROTEIN YTFJ"/>
    <property type="match status" value="1"/>
</dbReference>
<accession>A0ABS4KUM1</accession>
<sequence>MDGHPIENLLKSTMENLKDMIDVNTIVGDAIESKDGSLIVPISRVSFGFASGGSEFNTENEDESKSNYPFGGGSGAGVTVKPIAFLVTKGDSVRLLSLNQNNTYDKIVDSIPQIMQFAKEMMCSKKTNDNYKKSNDSYKSKEYNSQSSDKVKDKYNE</sequence>
<feature type="region of interest" description="Disordered" evidence="1">
    <location>
        <begin position="128"/>
        <end position="157"/>
    </location>
</feature>
<dbReference type="PANTHER" id="PTHR39162">
    <property type="entry name" value="GLL3345 PROTEIN"/>
    <property type="match status" value="1"/>
</dbReference>
<keyword evidence="3" id="KW-1185">Reference proteome</keyword>
<dbReference type="NCBIfam" id="TIGR02874">
    <property type="entry name" value="spore_ytfJ"/>
    <property type="match status" value="1"/>
</dbReference>
<dbReference type="InterPro" id="IPR014229">
    <property type="entry name" value="Spore_YtfJ"/>
</dbReference>
<evidence type="ECO:0000256" key="1">
    <source>
        <dbReference type="SAM" id="MobiDB-lite"/>
    </source>
</evidence>
<organism evidence="2 3">
    <name type="scientific">Clostridium algifaecis</name>
    <dbReference type="NCBI Taxonomy" id="1472040"/>
    <lineage>
        <taxon>Bacteria</taxon>
        <taxon>Bacillati</taxon>
        <taxon>Bacillota</taxon>
        <taxon>Clostridia</taxon>
        <taxon>Eubacteriales</taxon>
        <taxon>Clostridiaceae</taxon>
        <taxon>Clostridium</taxon>
    </lineage>
</organism>
<dbReference type="PIRSF" id="PIRSF021377">
    <property type="entry name" value="YtfJ"/>
    <property type="match status" value="1"/>
</dbReference>